<dbReference type="InterPro" id="IPR023168">
    <property type="entry name" value="GatB_Yqey_C_2"/>
</dbReference>
<dbReference type="InterPro" id="IPR019004">
    <property type="entry name" value="YqeY/Aim41"/>
</dbReference>
<dbReference type="AlphaFoldDB" id="A0AAJ1SWA5"/>
<gene>
    <name evidence="1" type="ORF">J2S13_000319</name>
</gene>
<dbReference type="PANTHER" id="PTHR28055:SF1">
    <property type="entry name" value="ALTERED INHERITANCE OF MITOCHONDRIA PROTEIN 41, MITOCHONDRIAL"/>
    <property type="match status" value="1"/>
</dbReference>
<dbReference type="Gene3D" id="1.10.10.410">
    <property type="match status" value="1"/>
</dbReference>
<dbReference type="GO" id="GO:0016884">
    <property type="term" value="F:carbon-nitrogen ligase activity, with glutamine as amido-N-donor"/>
    <property type="evidence" value="ECO:0007669"/>
    <property type="project" value="InterPro"/>
</dbReference>
<keyword evidence="2" id="KW-1185">Reference proteome</keyword>
<organism evidence="1 2">
    <name type="scientific">Oikeobacillus pervagus</name>
    <dbReference type="NCBI Taxonomy" id="1325931"/>
    <lineage>
        <taxon>Bacteria</taxon>
        <taxon>Bacillati</taxon>
        <taxon>Bacillota</taxon>
        <taxon>Bacilli</taxon>
        <taxon>Bacillales</taxon>
        <taxon>Bacillaceae</taxon>
        <taxon>Oikeobacillus</taxon>
    </lineage>
</organism>
<protein>
    <submittedName>
        <fullName evidence="1">Uncharacterized protein YqeY</fullName>
    </submittedName>
</protein>
<dbReference type="InterPro" id="IPR003789">
    <property type="entry name" value="Asn/Gln_tRNA_amidoTrase-B-like"/>
</dbReference>
<name>A0AAJ1SWA5_9BACI</name>
<sequence>MSLLERLNNDMKQAMKNKEKDRLSVIRMIKASLQNEAIKLGKQELTADEELTILSREVKQRRDSLHEFENAGRQDLVEKIETELTYVNIYMPEQLSEEEIEEIVKETVSEVNATSKADMGKVMGTLMPKVKGKADGALVNKLVQKYLS</sequence>
<reference evidence="1" key="1">
    <citation type="submission" date="2023-07" db="EMBL/GenBank/DDBJ databases">
        <title>Genomic Encyclopedia of Type Strains, Phase IV (KMG-IV): sequencing the most valuable type-strain genomes for metagenomic binning, comparative biology and taxonomic classification.</title>
        <authorList>
            <person name="Goeker M."/>
        </authorList>
    </citation>
    <scope>NUCLEOTIDE SEQUENCE</scope>
    <source>
        <strain evidence="1">DSM 23947</strain>
    </source>
</reference>
<accession>A0AAJ1SWA5</accession>
<dbReference type="Proteomes" id="UP001237207">
    <property type="component" value="Unassembled WGS sequence"/>
</dbReference>
<comment type="caution">
    <text evidence="1">The sequence shown here is derived from an EMBL/GenBank/DDBJ whole genome shotgun (WGS) entry which is preliminary data.</text>
</comment>
<dbReference type="RefSeq" id="WP_307255920.1">
    <property type="nucleotide sequence ID" value="NZ_JAUSUC010000002.1"/>
</dbReference>
<dbReference type="Gene3D" id="1.10.1510.10">
    <property type="entry name" value="Uncharacterised protein YqeY/AIM41 PF09424, N-terminal domain"/>
    <property type="match status" value="1"/>
</dbReference>
<dbReference type="PANTHER" id="PTHR28055">
    <property type="entry name" value="ALTERED INHERITANCE OF MITOCHONDRIA PROTEIN 41, MITOCHONDRIAL"/>
    <property type="match status" value="1"/>
</dbReference>
<dbReference type="SUPFAM" id="SSF89095">
    <property type="entry name" value="GatB/YqeY motif"/>
    <property type="match status" value="1"/>
</dbReference>
<evidence type="ECO:0000313" key="1">
    <source>
        <dbReference type="EMBL" id="MDQ0213925.1"/>
    </source>
</evidence>
<proteinExistence type="predicted"/>
<dbReference type="EMBL" id="JAUSUC010000002">
    <property type="protein sequence ID" value="MDQ0213925.1"/>
    <property type="molecule type" value="Genomic_DNA"/>
</dbReference>
<dbReference type="InterPro" id="IPR042184">
    <property type="entry name" value="YqeY/Aim41_N"/>
</dbReference>
<evidence type="ECO:0000313" key="2">
    <source>
        <dbReference type="Proteomes" id="UP001237207"/>
    </source>
</evidence>
<dbReference type="Pfam" id="PF09424">
    <property type="entry name" value="YqeY"/>
    <property type="match status" value="1"/>
</dbReference>